<dbReference type="GO" id="GO:0033744">
    <property type="term" value="F:L-methionine:thioredoxin-disulfide S-oxidoreductase activity"/>
    <property type="evidence" value="ECO:0007669"/>
    <property type="project" value="RHEA"/>
</dbReference>
<comment type="catalytic activity">
    <reaction evidence="2 4">
        <text>L-methionyl-[protein] + [thioredoxin]-disulfide + H2O = L-methionyl-(S)-S-oxide-[protein] + [thioredoxin]-dithiol</text>
        <dbReference type="Rhea" id="RHEA:14217"/>
        <dbReference type="Rhea" id="RHEA-COMP:10698"/>
        <dbReference type="Rhea" id="RHEA-COMP:10700"/>
        <dbReference type="Rhea" id="RHEA-COMP:12313"/>
        <dbReference type="Rhea" id="RHEA-COMP:12315"/>
        <dbReference type="ChEBI" id="CHEBI:15377"/>
        <dbReference type="ChEBI" id="CHEBI:16044"/>
        <dbReference type="ChEBI" id="CHEBI:29950"/>
        <dbReference type="ChEBI" id="CHEBI:44120"/>
        <dbReference type="ChEBI" id="CHEBI:50058"/>
        <dbReference type="EC" id="1.8.4.11"/>
    </reaction>
</comment>
<evidence type="ECO:0000256" key="1">
    <source>
        <dbReference type="ARBA" id="ARBA00023002"/>
    </source>
</evidence>
<dbReference type="PATRIC" id="fig|1618550.3.peg.742"/>
<dbReference type="EMBL" id="LBWP01000012">
    <property type="protein sequence ID" value="KKR10990.1"/>
    <property type="molecule type" value="Genomic_DNA"/>
</dbReference>
<evidence type="ECO:0000256" key="2">
    <source>
        <dbReference type="ARBA" id="ARBA00047806"/>
    </source>
</evidence>
<dbReference type="GO" id="GO:0008113">
    <property type="term" value="F:peptide-methionine (S)-S-oxide reductase activity"/>
    <property type="evidence" value="ECO:0007669"/>
    <property type="project" value="UniProtKB-UniRule"/>
</dbReference>
<comment type="catalytic activity">
    <reaction evidence="3 4">
        <text>[thioredoxin]-disulfide + L-methionine + H2O = L-methionine (S)-S-oxide + [thioredoxin]-dithiol</text>
        <dbReference type="Rhea" id="RHEA:19993"/>
        <dbReference type="Rhea" id="RHEA-COMP:10698"/>
        <dbReference type="Rhea" id="RHEA-COMP:10700"/>
        <dbReference type="ChEBI" id="CHEBI:15377"/>
        <dbReference type="ChEBI" id="CHEBI:29950"/>
        <dbReference type="ChEBI" id="CHEBI:50058"/>
        <dbReference type="ChEBI" id="CHEBI:57844"/>
        <dbReference type="ChEBI" id="CHEBI:58772"/>
        <dbReference type="EC" id="1.8.4.11"/>
    </reaction>
</comment>
<dbReference type="Proteomes" id="UP000034246">
    <property type="component" value="Unassembled WGS sequence"/>
</dbReference>
<dbReference type="EC" id="1.8.4.11" evidence="4"/>
<dbReference type="NCBIfam" id="TIGR00401">
    <property type="entry name" value="msrA"/>
    <property type="match status" value="1"/>
</dbReference>
<dbReference type="InterPro" id="IPR036509">
    <property type="entry name" value="Met_Sox_Rdtase_MsrA_sf"/>
</dbReference>
<proteinExistence type="inferred from homology"/>
<gene>
    <name evidence="4" type="primary">msrA</name>
    <name evidence="6" type="ORF">UT39_C0012G0012</name>
</gene>
<dbReference type="InterPro" id="IPR002569">
    <property type="entry name" value="Met_Sox_Rdtase_MsrA_dom"/>
</dbReference>
<dbReference type="Pfam" id="PF01625">
    <property type="entry name" value="PMSR"/>
    <property type="match status" value="1"/>
</dbReference>
<sequence length="184" mass="20929">MNKNEETATLAGGCFWCTEAVFQRLKGVLSVTSGYSGDGKINPTYDEVSTGKSGYIESVQIEFDPEIISFSQILDVFWNTHDPTTVDRQGNDVGPQYKSAIFYRNRKQKDAAEKSKKELGKEGVYKNPAVTKILPFAKFYPAEKYHVRFYENNPSSMYCNLVITPKVDKLYGNFGDKIKKEYLR</sequence>
<dbReference type="STRING" id="1618550.UT39_C0012G0012"/>
<feature type="active site" evidence="4">
    <location>
        <position position="14"/>
    </location>
</feature>
<accession>A0A0G0QKQ8</accession>
<evidence type="ECO:0000256" key="3">
    <source>
        <dbReference type="ARBA" id="ARBA00048782"/>
    </source>
</evidence>
<evidence type="ECO:0000256" key="4">
    <source>
        <dbReference type="HAMAP-Rule" id="MF_01401"/>
    </source>
</evidence>
<evidence type="ECO:0000313" key="6">
    <source>
        <dbReference type="EMBL" id="KKR10990.1"/>
    </source>
</evidence>
<dbReference type="PANTHER" id="PTHR43774">
    <property type="entry name" value="PEPTIDE METHIONINE SULFOXIDE REDUCTASE"/>
    <property type="match status" value="1"/>
</dbReference>
<name>A0A0G0QKQ8_9BACT</name>
<dbReference type="PANTHER" id="PTHR43774:SF1">
    <property type="entry name" value="PEPTIDE METHIONINE SULFOXIDE REDUCTASE MSRA 2"/>
    <property type="match status" value="1"/>
</dbReference>
<protein>
    <recommendedName>
        <fullName evidence="4">Peptide methionine sulfoxide reductase MsrA</fullName>
        <shortName evidence="4">Protein-methionine-S-oxide reductase</shortName>
        <ecNumber evidence="4">1.8.4.11</ecNumber>
    </recommendedName>
    <alternativeName>
        <fullName evidence="4">Peptide-methionine (S)-S-oxide reductase</fullName>
        <shortName evidence="4">Peptide Met(O) reductase</shortName>
    </alternativeName>
</protein>
<reference evidence="6 7" key="1">
    <citation type="journal article" date="2015" name="Nature">
        <title>rRNA introns, odd ribosomes, and small enigmatic genomes across a large radiation of phyla.</title>
        <authorList>
            <person name="Brown C.T."/>
            <person name="Hug L.A."/>
            <person name="Thomas B.C."/>
            <person name="Sharon I."/>
            <person name="Castelle C.J."/>
            <person name="Singh A."/>
            <person name="Wilkins M.J."/>
            <person name="Williams K.H."/>
            <person name="Banfield J.F."/>
        </authorList>
    </citation>
    <scope>NUCLEOTIDE SEQUENCE [LARGE SCALE GENOMIC DNA]</scope>
</reference>
<comment type="caution">
    <text evidence="6">The sequence shown here is derived from an EMBL/GenBank/DDBJ whole genome shotgun (WGS) entry which is preliminary data.</text>
</comment>
<evidence type="ECO:0000259" key="5">
    <source>
        <dbReference type="Pfam" id="PF01625"/>
    </source>
</evidence>
<dbReference type="SUPFAM" id="SSF55068">
    <property type="entry name" value="Peptide methionine sulfoxide reductase"/>
    <property type="match status" value="1"/>
</dbReference>
<comment type="function">
    <text evidence="4">Has an important function as a repair enzyme for proteins that have been inactivated by oxidation. Catalyzes the reversible oxidation-reduction of methionine sulfoxide in proteins to methionine.</text>
</comment>
<evidence type="ECO:0000313" key="7">
    <source>
        <dbReference type="Proteomes" id="UP000034246"/>
    </source>
</evidence>
<keyword evidence="1 4" id="KW-0560">Oxidoreductase</keyword>
<dbReference type="Gene3D" id="3.30.1060.10">
    <property type="entry name" value="Peptide methionine sulphoxide reductase MsrA"/>
    <property type="match status" value="1"/>
</dbReference>
<dbReference type="HAMAP" id="MF_01401">
    <property type="entry name" value="MsrA"/>
    <property type="match status" value="1"/>
</dbReference>
<dbReference type="AlphaFoldDB" id="A0A0G0QKQ8"/>
<comment type="similarity">
    <text evidence="4">Belongs to the MsrA Met sulfoxide reductase family.</text>
</comment>
<feature type="domain" description="Peptide methionine sulphoxide reductase MsrA" evidence="5">
    <location>
        <begin position="7"/>
        <end position="159"/>
    </location>
</feature>
<organism evidence="6 7">
    <name type="scientific">Candidatus Woesebacteria bacterium GW2011_GWA1_39_21</name>
    <dbReference type="NCBI Taxonomy" id="1618550"/>
    <lineage>
        <taxon>Bacteria</taxon>
        <taxon>Candidatus Woeseibacteriota</taxon>
    </lineage>
</organism>